<dbReference type="SUPFAM" id="SSF54001">
    <property type="entry name" value="Cysteine proteinases"/>
    <property type="match status" value="1"/>
</dbReference>
<keyword evidence="9" id="KW-1185">Reference proteome</keyword>
<accession>A0A0C9X939</accession>
<comment type="similarity">
    <text evidence="2 5">Belongs to the peptidase C19 family.</text>
</comment>
<feature type="region of interest" description="Disordered" evidence="6">
    <location>
        <begin position="445"/>
        <end position="488"/>
    </location>
</feature>
<comment type="catalytic activity">
    <reaction evidence="1 5">
        <text>Thiol-dependent hydrolysis of ester, thioester, amide, peptide and isopeptide bonds formed by the C-terminal Gly of ubiquitin (a 76-residue protein attached to proteins as an intracellular targeting signal).</text>
        <dbReference type="EC" id="3.4.19.12"/>
    </reaction>
</comment>
<proteinExistence type="inferred from homology"/>
<dbReference type="CDD" id="cd02663">
    <property type="entry name" value="Peptidase_C19G"/>
    <property type="match status" value="1"/>
</dbReference>
<feature type="compositionally biased region" description="Polar residues" evidence="6">
    <location>
        <begin position="810"/>
        <end position="831"/>
    </location>
</feature>
<dbReference type="EC" id="3.4.19.12" evidence="5"/>
<dbReference type="EMBL" id="KN838681">
    <property type="protein sequence ID" value="KIJ97908.1"/>
    <property type="molecule type" value="Genomic_DNA"/>
</dbReference>
<evidence type="ECO:0000256" key="3">
    <source>
        <dbReference type="ARBA" id="ARBA00022670"/>
    </source>
</evidence>
<dbReference type="Pfam" id="PF00443">
    <property type="entry name" value="UCH"/>
    <property type="match status" value="1"/>
</dbReference>
<feature type="compositionally biased region" description="Low complexity" evidence="6">
    <location>
        <begin position="910"/>
        <end position="926"/>
    </location>
</feature>
<dbReference type="OrthoDB" id="27652at2759"/>
<keyword evidence="5" id="KW-0788">Thiol protease</keyword>
<feature type="compositionally biased region" description="Low complexity" evidence="6">
    <location>
        <begin position="742"/>
        <end position="773"/>
    </location>
</feature>
<dbReference type="InterPro" id="IPR038765">
    <property type="entry name" value="Papain-like_cys_pep_sf"/>
</dbReference>
<sequence>MARSKWISFVGQQALDRAAAADSRPKVAPSPTVSSADAKKFGLENFGNTCYANSVLQALYFCTPFRDLMLQAYDPSTSKEAQPHKALAPLVPVRRKSERKPSTSGHPAEPAVTLPYAPIPPIPSSPPTLFSALRSLFLYISSHPKERGTVAPRAFIDKIKELNELFRGTMHQDAHEFLMFMLNRIVEEIEEERKQLQNGGANEEDLSSSNATTSSKTPTTVATGSNSGTSPQDATLVHKLFEGVLTSETRCLTCETVSSRDESFLDLSIDIEQNSSVTACLRQFSASEMLCQKNKFFCDACCDLQEAEKRMKIKKLPNVLALHLKRFKYQEDVGRYIKLAYRVAFPMDLRLFNTVDDMDDADRLYNLFAIVVHIGNGPHHGHYISIIKTHGNWLVFDDDNVSTIPESDIPKYFGDSNSGSAYVLYYQAADIDTVSLGLRSPDPAPLESLSTSASTPLLPPTLHSTPVLPPGLDHDNTSSDASDPPFPITPSLGTHLPEFLADKPALVVAPVTGAVSDQSPFPNSATPTSPTGITKIFNTLRRAPSISIPRGSVGSASAGHGPDIRRSGVERSPRPSSSTPSLTADDARRSLEPPPPLPPLPPIIHAAPPTSIPQIISGEEKEPSKKSPGGWFRKRKSLRLNDKSRPEDYPASPALPSSPAHVQRGNDPEEAQLSMWFKTGDQPKRKSKRRPSESGLSGPAIDGLHPNRPRPKSTHSGVAAGKHERERHHRPNGYDESPPPSSASSSYNSFSQQPLARATRPSTGASSSSSTSGQHVDQPPPKMSPLTPLSPDQQRPPYDHARQQKERSPSKVNVNHKGSQSPLSYTKSQGLDRNLPPLPPTPQFLSRSSSSHQRNDSNGHAFVAEPNGAAPEGDDLGNGSVFAASISTPMSRPSVSRVDTTLPPSSMATSIGVNMSTGSSSSASAVSGIRRATRKLSFSAPMLGFGRKDKDKDKKS</sequence>
<dbReference type="Gene3D" id="3.90.70.10">
    <property type="entry name" value="Cysteine proteinases"/>
    <property type="match status" value="1"/>
</dbReference>
<evidence type="ECO:0000256" key="1">
    <source>
        <dbReference type="ARBA" id="ARBA00000707"/>
    </source>
</evidence>
<name>A0A0C9X939_9AGAR</name>
<dbReference type="InterPro" id="IPR050164">
    <property type="entry name" value="Peptidase_C19"/>
</dbReference>
<feature type="compositionally biased region" description="Pro residues" evidence="6">
    <location>
        <begin position="592"/>
        <end position="602"/>
    </location>
</feature>
<dbReference type="PANTHER" id="PTHR24006:SF733">
    <property type="entry name" value="RE52890P"/>
    <property type="match status" value="1"/>
</dbReference>
<feature type="compositionally biased region" description="Polar residues" evidence="6">
    <location>
        <begin position="515"/>
        <end position="532"/>
    </location>
</feature>
<dbReference type="GO" id="GO:0005829">
    <property type="term" value="C:cytosol"/>
    <property type="evidence" value="ECO:0007669"/>
    <property type="project" value="TreeGrafter"/>
</dbReference>
<reference evidence="9" key="2">
    <citation type="submission" date="2015-01" db="EMBL/GenBank/DDBJ databases">
        <title>Evolutionary Origins and Diversification of the Mycorrhizal Mutualists.</title>
        <authorList>
            <consortium name="DOE Joint Genome Institute"/>
            <consortium name="Mycorrhizal Genomics Consortium"/>
            <person name="Kohler A."/>
            <person name="Kuo A."/>
            <person name="Nagy L.G."/>
            <person name="Floudas D."/>
            <person name="Copeland A."/>
            <person name="Barry K.W."/>
            <person name="Cichocki N."/>
            <person name="Veneault-Fourrey C."/>
            <person name="LaButti K."/>
            <person name="Lindquist E.A."/>
            <person name="Lipzen A."/>
            <person name="Lundell T."/>
            <person name="Morin E."/>
            <person name="Murat C."/>
            <person name="Riley R."/>
            <person name="Ohm R."/>
            <person name="Sun H."/>
            <person name="Tunlid A."/>
            <person name="Henrissat B."/>
            <person name="Grigoriev I.V."/>
            <person name="Hibbett D.S."/>
            <person name="Martin F."/>
        </authorList>
    </citation>
    <scope>NUCLEOTIDE SEQUENCE [LARGE SCALE GENOMIC DNA]</scope>
    <source>
        <strain evidence="9">LaAM-08-1</strain>
    </source>
</reference>
<dbReference type="Proteomes" id="UP000054477">
    <property type="component" value="Unassembled WGS sequence"/>
</dbReference>
<feature type="compositionally biased region" description="Basic and acidic residues" evidence="6">
    <location>
        <begin position="562"/>
        <end position="573"/>
    </location>
</feature>
<organism evidence="8 9">
    <name type="scientific">Laccaria amethystina LaAM-08-1</name>
    <dbReference type="NCBI Taxonomy" id="1095629"/>
    <lineage>
        <taxon>Eukaryota</taxon>
        <taxon>Fungi</taxon>
        <taxon>Dikarya</taxon>
        <taxon>Basidiomycota</taxon>
        <taxon>Agaricomycotina</taxon>
        <taxon>Agaricomycetes</taxon>
        <taxon>Agaricomycetidae</taxon>
        <taxon>Agaricales</taxon>
        <taxon>Agaricineae</taxon>
        <taxon>Hydnangiaceae</taxon>
        <taxon>Laccaria</taxon>
    </lineage>
</organism>
<feature type="compositionally biased region" description="Low complexity" evidence="6">
    <location>
        <begin position="650"/>
        <end position="660"/>
    </location>
</feature>
<feature type="compositionally biased region" description="Low complexity" evidence="6">
    <location>
        <begin position="207"/>
        <end position="220"/>
    </location>
</feature>
<dbReference type="InterPro" id="IPR028889">
    <property type="entry name" value="USP"/>
</dbReference>
<keyword evidence="4 5" id="KW-0378">Hydrolase</keyword>
<feature type="compositionally biased region" description="Polar residues" evidence="6">
    <location>
        <begin position="221"/>
        <end position="230"/>
    </location>
</feature>
<keyword evidence="3 5" id="KW-0645">Protease</keyword>
<dbReference type="STRING" id="1095629.A0A0C9X939"/>
<evidence type="ECO:0000256" key="6">
    <source>
        <dbReference type="SAM" id="MobiDB-lite"/>
    </source>
</evidence>
<dbReference type="InterPro" id="IPR018200">
    <property type="entry name" value="USP_CS"/>
</dbReference>
<evidence type="ECO:0000313" key="9">
    <source>
        <dbReference type="Proteomes" id="UP000054477"/>
    </source>
</evidence>
<feature type="region of interest" description="Disordered" evidence="6">
    <location>
        <begin position="546"/>
        <end position="926"/>
    </location>
</feature>
<dbReference type="GO" id="GO:0004843">
    <property type="term" value="F:cysteine-type deubiquitinase activity"/>
    <property type="evidence" value="ECO:0007669"/>
    <property type="project" value="UniProtKB-UniRule"/>
</dbReference>
<evidence type="ECO:0000256" key="5">
    <source>
        <dbReference type="RuleBase" id="RU366025"/>
    </source>
</evidence>
<feature type="domain" description="USP" evidence="7">
    <location>
        <begin position="41"/>
        <end position="429"/>
    </location>
</feature>
<gene>
    <name evidence="8" type="ORF">K443DRAFT_681187</name>
</gene>
<feature type="compositionally biased region" description="Basic and acidic residues" evidence="6">
    <location>
        <begin position="639"/>
        <end position="648"/>
    </location>
</feature>
<dbReference type="InterPro" id="IPR001394">
    <property type="entry name" value="Peptidase_C19_UCH"/>
</dbReference>
<dbReference type="GO" id="GO:0005634">
    <property type="term" value="C:nucleus"/>
    <property type="evidence" value="ECO:0007669"/>
    <property type="project" value="TreeGrafter"/>
</dbReference>
<feature type="compositionally biased region" description="Basic and acidic residues" evidence="6">
    <location>
        <begin position="797"/>
        <end position="809"/>
    </location>
</feature>
<dbReference type="HOGENOM" id="CLU_012584_0_0_1"/>
<dbReference type="PANTHER" id="PTHR24006">
    <property type="entry name" value="UBIQUITIN CARBOXYL-TERMINAL HYDROLASE"/>
    <property type="match status" value="1"/>
</dbReference>
<evidence type="ECO:0000313" key="8">
    <source>
        <dbReference type="EMBL" id="KIJ97908.1"/>
    </source>
</evidence>
<reference evidence="8 9" key="1">
    <citation type="submission" date="2014-04" db="EMBL/GenBank/DDBJ databases">
        <authorList>
            <consortium name="DOE Joint Genome Institute"/>
            <person name="Kuo A."/>
            <person name="Kohler A."/>
            <person name="Nagy L.G."/>
            <person name="Floudas D."/>
            <person name="Copeland A."/>
            <person name="Barry K.W."/>
            <person name="Cichocki N."/>
            <person name="Veneault-Fourrey C."/>
            <person name="LaButti K."/>
            <person name="Lindquist E.A."/>
            <person name="Lipzen A."/>
            <person name="Lundell T."/>
            <person name="Morin E."/>
            <person name="Murat C."/>
            <person name="Sun H."/>
            <person name="Tunlid A."/>
            <person name="Henrissat B."/>
            <person name="Grigoriev I.V."/>
            <person name="Hibbett D.S."/>
            <person name="Martin F."/>
            <person name="Nordberg H.P."/>
            <person name="Cantor M.N."/>
            <person name="Hua S.X."/>
        </authorList>
    </citation>
    <scope>NUCLEOTIDE SEQUENCE [LARGE SCALE GENOMIC DNA]</scope>
    <source>
        <strain evidence="8 9">LaAM-08-1</strain>
    </source>
</reference>
<dbReference type="AlphaFoldDB" id="A0A0C9X939"/>
<keyword evidence="5" id="KW-0833">Ubl conjugation pathway</keyword>
<protein>
    <recommendedName>
        <fullName evidence="5">Ubiquitin carboxyl-terminal hydrolase</fullName>
        <ecNumber evidence="5">3.4.19.12</ecNumber>
    </recommendedName>
</protein>
<feature type="region of interest" description="Disordered" evidence="6">
    <location>
        <begin position="193"/>
        <end position="230"/>
    </location>
</feature>
<dbReference type="GO" id="GO:0016579">
    <property type="term" value="P:protein deubiquitination"/>
    <property type="evidence" value="ECO:0007669"/>
    <property type="project" value="InterPro"/>
</dbReference>
<evidence type="ECO:0000256" key="4">
    <source>
        <dbReference type="ARBA" id="ARBA00022801"/>
    </source>
</evidence>
<dbReference type="PROSITE" id="PS00972">
    <property type="entry name" value="USP_1"/>
    <property type="match status" value="1"/>
</dbReference>
<dbReference type="PROSITE" id="PS00973">
    <property type="entry name" value="USP_2"/>
    <property type="match status" value="1"/>
</dbReference>
<dbReference type="GO" id="GO:0006508">
    <property type="term" value="P:proteolysis"/>
    <property type="evidence" value="ECO:0007669"/>
    <property type="project" value="UniProtKB-KW"/>
</dbReference>
<dbReference type="PROSITE" id="PS50235">
    <property type="entry name" value="USP_3"/>
    <property type="match status" value="1"/>
</dbReference>
<feature type="region of interest" description="Disordered" evidence="6">
    <location>
        <begin position="514"/>
        <end position="533"/>
    </location>
</feature>
<feature type="compositionally biased region" description="Low complexity" evidence="6">
    <location>
        <begin position="445"/>
        <end position="466"/>
    </location>
</feature>
<evidence type="ECO:0000259" key="7">
    <source>
        <dbReference type="PROSITE" id="PS50235"/>
    </source>
</evidence>
<evidence type="ECO:0000256" key="2">
    <source>
        <dbReference type="ARBA" id="ARBA00009085"/>
    </source>
</evidence>
<feature type="compositionally biased region" description="Polar residues" evidence="6">
    <location>
        <begin position="885"/>
        <end position="909"/>
    </location>
</feature>